<comment type="subcellular location">
    <subcellularLocation>
        <location evidence="1 8">Cell outer membrane</location>
    </subcellularLocation>
</comment>
<dbReference type="PROSITE" id="PS00875">
    <property type="entry name" value="T2SP_D"/>
    <property type="match status" value="1"/>
</dbReference>
<evidence type="ECO:0000256" key="7">
    <source>
        <dbReference type="ARBA" id="ARBA00023237"/>
    </source>
</evidence>
<gene>
    <name evidence="10" type="ORF">CH333_02860</name>
</gene>
<reference evidence="10 11" key="1">
    <citation type="submission" date="2017-07" db="EMBL/GenBank/DDBJ databases">
        <title>Recovery of genomes from metagenomes via a dereplication, aggregation, and scoring strategy.</title>
        <authorList>
            <person name="Sieber C.M."/>
            <person name="Probst A.J."/>
            <person name="Sharrar A."/>
            <person name="Thomas B.C."/>
            <person name="Hess M."/>
            <person name="Tringe S.G."/>
            <person name="Banfield J.F."/>
        </authorList>
    </citation>
    <scope>NUCLEOTIDE SEQUENCE [LARGE SCALE GENOMIC DNA]</scope>
    <source>
        <strain evidence="10">JGI_Cruoil_03_44_89</strain>
    </source>
</reference>
<evidence type="ECO:0000256" key="2">
    <source>
        <dbReference type="ARBA" id="ARBA00006304"/>
    </source>
</evidence>
<evidence type="ECO:0000256" key="6">
    <source>
        <dbReference type="ARBA" id="ARBA00023136"/>
    </source>
</evidence>
<evidence type="ECO:0000256" key="8">
    <source>
        <dbReference type="RuleBase" id="RU004004"/>
    </source>
</evidence>
<dbReference type="NCBIfam" id="TIGR02515">
    <property type="entry name" value="IV_pilus_PilQ"/>
    <property type="match status" value="1"/>
</dbReference>
<protein>
    <recommendedName>
        <fullName evidence="9">Secretin/TonB short N-terminal domain-containing protein</fullName>
    </recommendedName>
</protein>
<evidence type="ECO:0000256" key="3">
    <source>
        <dbReference type="ARBA" id="ARBA00022448"/>
    </source>
</evidence>
<dbReference type="Pfam" id="PF00263">
    <property type="entry name" value="Secretin"/>
    <property type="match status" value="1"/>
</dbReference>
<dbReference type="Proteomes" id="UP000215215">
    <property type="component" value="Unassembled WGS sequence"/>
</dbReference>
<evidence type="ECO:0000259" key="9">
    <source>
        <dbReference type="SMART" id="SM00965"/>
    </source>
</evidence>
<dbReference type="InterPro" id="IPR001775">
    <property type="entry name" value="GspD/PilQ"/>
</dbReference>
<keyword evidence="5" id="KW-0732">Signal</keyword>
<accession>A0A235BWF0</accession>
<dbReference type="PANTHER" id="PTHR30604">
    <property type="entry name" value="PROTEIN TRANSPORT PROTEIN HOFQ"/>
    <property type="match status" value="1"/>
</dbReference>
<dbReference type="InterPro" id="IPR013355">
    <property type="entry name" value="Pilus_4_PilQ"/>
</dbReference>
<dbReference type="Gene3D" id="3.30.1370.120">
    <property type="match status" value="1"/>
</dbReference>
<proteinExistence type="inferred from homology"/>
<keyword evidence="7" id="KW-0998">Cell outer membrane</keyword>
<dbReference type="AlphaFoldDB" id="A0A235BWF0"/>
<sequence>MKRWITCGLMFLLLAGGLYAERGKPITLRFKNADIRTVIQTFAELGDVNIVLSENVRGTISLNLKEVPWDDAFKTVLQVHGLGAIEQEGMIGVMTMEEFEERRKMVDLETEVFRIKYADAGGVSSVVREMVSDRGGINVDARTNSLIVTDIPSNMPKLRTLVDTIDTPTPQVMIEARIVEVDHKILRETGIKWLAGDLDVPTKDTHIGAELDATGTAPFNFTFGTLQAGIDIDALISLLESKDKARILSEPKVAVADNEEAMILSGKKIPIITMDIAGNKIIKFYDVALKLIVRPHINPENEIVMELRPVVSDLSSEATVEGGIIILSNEVNTKLRVKDGETAVIGGIIKTRSNTVEKGIPFISSIPLLGRLFKYKSTGSERVEIMIFVTPRIIPK</sequence>
<comment type="caution">
    <text evidence="10">The sequence shown here is derived from an EMBL/GenBank/DDBJ whole genome shotgun (WGS) entry which is preliminary data.</text>
</comment>
<comment type="similarity">
    <text evidence="2">Belongs to the bacterial secretin family. PilQ subfamily.</text>
</comment>
<dbReference type="PANTHER" id="PTHR30604:SF1">
    <property type="entry name" value="DNA UTILIZATION PROTEIN HOFQ"/>
    <property type="match status" value="1"/>
</dbReference>
<dbReference type="PRINTS" id="PR00811">
    <property type="entry name" value="BCTERIALGSPD"/>
</dbReference>
<dbReference type="InterPro" id="IPR038591">
    <property type="entry name" value="NolW-like_sf"/>
</dbReference>
<dbReference type="SMART" id="SM00965">
    <property type="entry name" value="STN"/>
    <property type="match status" value="1"/>
</dbReference>
<dbReference type="EMBL" id="NOZQ01000055">
    <property type="protein sequence ID" value="OYD16688.1"/>
    <property type="molecule type" value="Genomic_DNA"/>
</dbReference>
<dbReference type="Gene3D" id="3.30.1370.130">
    <property type="match status" value="1"/>
</dbReference>
<dbReference type="Pfam" id="PF03958">
    <property type="entry name" value="Secretin_N"/>
    <property type="match status" value="1"/>
</dbReference>
<dbReference type="InterPro" id="IPR004846">
    <property type="entry name" value="T2SS/T3SS_dom"/>
</dbReference>
<name>A0A235BWF0_UNCW3</name>
<evidence type="ECO:0000256" key="5">
    <source>
        <dbReference type="ARBA" id="ARBA00022729"/>
    </source>
</evidence>
<evidence type="ECO:0000313" key="10">
    <source>
        <dbReference type="EMBL" id="OYD16688.1"/>
    </source>
</evidence>
<organism evidence="10 11">
    <name type="scientific">candidate division WOR-3 bacterium JGI_Cruoil_03_44_89</name>
    <dbReference type="NCBI Taxonomy" id="1973748"/>
    <lineage>
        <taxon>Bacteria</taxon>
        <taxon>Bacteria division WOR-3</taxon>
    </lineage>
</organism>
<dbReference type="InterPro" id="IPR049371">
    <property type="entry name" value="GspD-like_N0"/>
</dbReference>
<feature type="domain" description="Secretin/TonB short N-terminal" evidence="9">
    <location>
        <begin position="48"/>
        <end position="96"/>
    </location>
</feature>
<evidence type="ECO:0000256" key="1">
    <source>
        <dbReference type="ARBA" id="ARBA00004442"/>
    </source>
</evidence>
<dbReference type="InterPro" id="IPR004845">
    <property type="entry name" value="T2SS_GspD_CS"/>
</dbReference>
<dbReference type="GO" id="GO:0009279">
    <property type="term" value="C:cell outer membrane"/>
    <property type="evidence" value="ECO:0007669"/>
    <property type="project" value="UniProtKB-SubCell"/>
</dbReference>
<dbReference type="InterPro" id="IPR005644">
    <property type="entry name" value="NolW-like"/>
</dbReference>
<dbReference type="InterPro" id="IPR011662">
    <property type="entry name" value="Secretin/TonB_short_N"/>
</dbReference>
<dbReference type="Pfam" id="PF21305">
    <property type="entry name" value="type_II_gspD_N0"/>
    <property type="match status" value="1"/>
</dbReference>
<keyword evidence="3 8" id="KW-0813">Transport</keyword>
<dbReference type="InterPro" id="IPR051808">
    <property type="entry name" value="Type_IV_pilus_biogenesis"/>
</dbReference>
<evidence type="ECO:0000313" key="11">
    <source>
        <dbReference type="Proteomes" id="UP000215215"/>
    </source>
</evidence>
<dbReference type="GO" id="GO:0009306">
    <property type="term" value="P:protein secretion"/>
    <property type="evidence" value="ECO:0007669"/>
    <property type="project" value="InterPro"/>
</dbReference>
<evidence type="ECO:0000256" key="4">
    <source>
        <dbReference type="ARBA" id="ARBA00022692"/>
    </source>
</evidence>
<keyword evidence="6" id="KW-0472">Membrane</keyword>
<keyword evidence="4" id="KW-0812">Transmembrane</keyword>